<keyword evidence="14" id="KW-1185">Reference proteome</keyword>
<dbReference type="SMART" id="SM01294">
    <property type="entry name" value="PKS_PP_betabranch"/>
    <property type="match status" value="1"/>
</dbReference>
<dbReference type="PANTHER" id="PTHR43775">
    <property type="entry name" value="FATTY ACID SYNTHASE"/>
    <property type="match status" value="1"/>
</dbReference>
<evidence type="ECO:0000259" key="10">
    <source>
        <dbReference type="PROSITE" id="PS50075"/>
    </source>
</evidence>
<dbReference type="SUPFAM" id="SSF47336">
    <property type="entry name" value="ACP-like"/>
    <property type="match status" value="1"/>
</dbReference>
<feature type="domain" description="Carrier" evidence="10">
    <location>
        <begin position="1705"/>
        <end position="1780"/>
    </location>
</feature>
<dbReference type="PROSITE" id="PS00606">
    <property type="entry name" value="KS3_1"/>
    <property type="match status" value="1"/>
</dbReference>
<dbReference type="InterPro" id="IPR009081">
    <property type="entry name" value="PP-bd_ACP"/>
</dbReference>
<dbReference type="GO" id="GO:0031177">
    <property type="term" value="F:phosphopantetheine binding"/>
    <property type="evidence" value="ECO:0007669"/>
    <property type="project" value="InterPro"/>
</dbReference>
<dbReference type="InterPro" id="IPR014031">
    <property type="entry name" value="Ketoacyl_synth_C"/>
</dbReference>
<dbReference type="InterPro" id="IPR042104">
    <property type="entry name" value="PKS_dehydratase_sf"/>
</dbReference>
<dbReference type="Pfam" id="PF14765">
    <property type="entry name" value="PS-DH"/>
    <property type="match status" value="1"/>
</dbReference>
<keyword evidence="6" id="KW-0511">Multifunctional enzyme</keyword>
<organism evidence="13 14">
    <name type="scientific">Streptomyces bingchenggensis (strain BCW-1)</name>
    <dbReference type="NCBI Taxonomy" id="749414"/>
    <lineage>
        <taxon>Bacteria</taxon>
        <taxon>Bacillati</taxon>
        <taxon>Actinomycetota</taxon>
        <taxon>Actinomycetes</taxon>
        <taxon>Kitasatosporales</taxon>
        <taxon>Streptomycetaceae</taxon>
        <taxon>Streptomyces</taxon>
    </lineage>
</organism>
<dbReference type="KEGG" id="sbh:SBI_00522"/>
<dbReference type="SMART" id="SM00822">
    <property type="entry name" value="PKS_KR"/>
    <property type="match status" value="1"/>
</dbReference>
<feature type="active site" description="Proton acceptor; for dehydratase activity" evidence="8">
    <location>
        <position position="957"/>
    </location>
</feature>
<dbReference type="Pfam" id="PF00109">
    <property type="entry name" value="ketoacyl-synt"/>
    <property type="match status" value="1"/>
</dbReference>
<evidence type="ECO:0000259" key="12">
    <source>
        <dbReference type="PROSITE" id="PS52019"/>
    </source>
</evidence>
<feature type="region of interest" description="C-terminal hotdog fold" evidence="8">
    <location>
        <begin position="1068"/>
        <end position="1207"/>
    </location>
</feature>
<evidence type="ECO:0000256" key="7">
    <source>
        <dbReference type="ARBA" id="ARBA00023315"/>
    </source>
</evidence>
<dbReference type="InterPro" id="IPR020806">
    <property type="entry name" value="PKS_PP-bd"/>
</dbReference>
<dbReference type="Gene3D" id="1.10.1200.10">
    <property type="entry name" value="ACP-like"/>
    <property type="match status" value="1"/>
</dbReference>
<dbReference type="InterPro" id="IPR014043">
    <property type="entry name" value="Acyl_transferase_dom"/>
</dbReference>
<dbReference type="InterPro" id="IPR020807">
    <property type="entry name" value="PKS_DH"/>
</dbReference>
<dbReference type="PATRIC" id="fig|749414.3.peg.537"/>
<dbReference type="SUPFAM" id="SSF55048">
    <property type="entry name" value="Probable ACP-binding domain of malonyl-CoA ACP transacylase"/>
    <property type="match status" value="1"/>
</dbReference>
<dbReference type="GO" id="GO:0004312">
    <property type="term" value="F:fatty acid synthase activity"/>
    <property type="evidence" value="ECO:0007669"/>
    <property type="project" value="TreeGrafter"/>
</dbReference>
<dbReference type="Gene3D" id="3.40.47.10">
    <property type="match status" value="1"/>
</dbReference>
<dbReference type="Pfam" id="PF21089">
    <property type="entry name" value="PKS_DH_N"/>
    <property type="match status" value="1"/>
</dbReference>
<dbReference type="GO" id="GO:0005737">
    <property type="term" value="C:cytoplasm"/>
    <property type="evidence" value="ECO:0007669"/>
    <property type="project" value="TreeGrafter"/>
</dbReference>
<dbReference type="InterPro" id="IPR057326">
    <property type="entry name" value="KR_dom"/>
</dbReference>
<dbReference type="Proteomes" id="UP000000377">
    <property type="component" value="Chromosome"/>
</dbReference>
<evidence type="ECO:0000313" key="13">
    <source>
        <dbReference type="EMBL" id="ADI03643.1"/>
    </source>
</evidence>
<dbReference type="CDD" id="cd00833">
    <property type="entry name" value="PKS"/>
    <property type="match status" value="1"/>
</dbReference>
<dbReference type="InterPro" id="IPR016035">
    <property type="entry name" value="Acyl_Trfase/lysoPLipase"/>
</dbReference>
<dbReference type="HOGENOM" id="CLU_000022_35_3_11"/>
<gene>
    <name evidence="13" type="primary">pks2</name>
    <name evidence="13" type="ordered locus">SBI_00522</name>
</gene>
<evidence type="ECO:0000256" key="2">
    <source>
        <dbReference type="ARBA" id="ARBA00022450"/>
    </source>
</evidence>
<evidence type="ECO:0000256" key="8">
    <source>
        <dbReference type="PROSITE-ProRule" id="PRU01363"/>
    </source>
</evidence>
<dbReference type="PROSITE" id="PS52004">
    <property type="entry name" value="KS3_2"/>
    <property type="match status" value="1"/>
</dbReference>
<dbReference type="eggNOG" id="COG3321">
    <property type="taxonomic scope" value="Bacteria"/>
</dbReference>
<dbReference type="InterPro" id="IPR020841">
    <property type="entry name" value="PKS_Beta-ketoAc_synthase_dom"/>
</dbReference>
<sequence>MGSQSGRQQAPAPDGDLLQRLLLEKYEPIAIVGIGLRLPGGNDTRESLAEFLRSGRDGTGPIPSDRWDVTAFESDDPASKGTIRTRGGGFLEGIDRFDPAFFGISPKEADYVDPQQRLLLETAWEALEDAGLDAHALRGGDGGVYVGISSADYMIAAETLPYEAINGYLGTGTAHSAASGRLSYVLGWHGPCASFDTACSSSLVALHTAVQDLRQRQCDVALCGGVNLVHHPQAHIVTTDANMLAPDGRCKTFDDRADGYARSEGCGVLALKRLSDAQRDGDRILALVRGSAIRQDGEGAGLTVPNGSSQQRVMRAALLNSAVRPEDIQYVEAHGTGTALGDPIELSAIAKVFAESHSPGSPVFVASGKTNLGHAEAAAGVSGIIKVALQLGDGLVYPHLNMDIPSTHVAWDELPVAVPREPVPWPTGTRRALVNSFGFAGTIASAVIEQAPASDAPASEAPTSDPAREESARPRSGAAVFTLSARTRKALGLQAERYRRYLADHPDADVEELCHASNVLRAHHASRIAGVVGDLADLETLLTRQLRGTEDTPQQRKVAFLFSGQGSQYPGMAAGLYRGHRVFRDTVDVCDRLFAEHLDGPPVRDVMFGEVGEGRAAGLLDQTRYTQPALFTLEYALAELWKSWGIRPDAVIGHSIGEVAAATVAGVFPLPDAIGLVAARARLMQSVSAPGGMVAVRASGADIAPLLDQYPGLSLAALNAPDQCVVSGGAEPLEAIAAELTERGLRTKRLPVSHAFHSPLMDEVVEEFRGLIAGVRFQEPEITLISNLSGEIAEVDEVCSAGYWARLIREPVDFAGGIRTLTGLGPHAMVEIGPGRSLINSGRAGVTASRHLWVASLGSAAEQDRSPYEAAAQLYTAGLPLSWRGFHEGRPKPRLTLPTYSFDRKRYWLPDFGSNMGAAAHHPLLGTETTTEKQRASFVREFANRISAGRPDYLVDHMVVGQVVFPAAGFIELLVAAVDAVHGHTRFPIDDMRIHEPLLLSDDAISLRTRLRATEDGGELIEILSVSDDAGIERLHVTAAVGKEGQDAVSLEDGSDLLEELAGAEAGDEQRDERISELYADFADSGMDYGPRFQLIESFTRRGDKLVTAEITGPAGVTTEHLPPAILDSALQTLATIIQPGLPVRLRSFRLLSRPRGATLRSVVRLLPAQPSADVDFVADVALYDGQRAVCVLNGLELRRMSSVGLARRRMFYQTRWIEAPAAATPLPGRRIALLHSGLEGDESLAEAAERTGTSLAFASDLAQLPDLLAQGPTDLCWFWQPDEQRAAVPGPGPGLEGLRAECERQYTELLELVGSLETCGFGPDQRLWLVTRGGQWFPQDEAGDGSRLSASSVWGFGAVLLSEYPNHRVTLLDLPVGESDPATVLRALLSGEPDEFQIAYRDGLRHVRRLVPSSPEERIGTEQEQSPVDGDHTYLITGGLGGLGLLTARTLVDRGARHLALVSRRAPDDQELHKIGQSLGEQVSVRVYAADIAEPAAVDALFKSLTEEGPALGGVVHAAGVLSDRPVNSQDWDNIDKVFRAKVYGSWLLHQATSGLPDVRFFIGYGSSSAVLGQAGQCNYAAGNAFLDALMHWRRALGLPGTAIDWGPWAEVGMAAALDAAHQQSFERQGMVFIQPRDGARALTTLLDSPVPQIVVGECDWTAYAATRPLSNALYEGLARPRDNTVRTLDVDQLAGLPEDGRRQALADLVRGTVAKVLRFDATGDIPADTPFTHLGLDSLAAVDVKNGLEAALRTSLSASITMDYPTTDLLVEHLDALLRPDDGGTSDPGDPGGGLDSLDAEAELAALKDLG</sequence>
<dbReference type="GO" id="GO:0005886">
    <property type="term" value="C:plasma membrane"/>
    <property type="evidence" value="ECO:0007669"/>
    <property type="project" value="TreeGrafter"/>
</dbReference>
<dbReference type="Gene3D" id="3.40.366.10">
    <property type="entry name" value="Malonyl-Coenzyme A Acyl Carrier Protein, domain 2"/>
    <property type="match status" value="1"/>
</dbReference>
<keyword evidence="2" id="KW-0596">Phosphopantetheine</keyword>
<dbReference type="GO" id="GO:0033068">
    <property type="term" value="P:macrolide biosynthetic process"/>
    <property type="evidence" value="ECO:0007669"/>
    <property type="project" value="UniProtKB-ARBA"/>
</dbReference>
<dbReference type="SMART" id="SM00823">
    <property type="entry name" value="PKS_PP"/>
    <property type="match status" value="1"/>
</dbReference>
<dbReference type="InterPro" id="IPR014030">
    <property type="entry name" value="Ketoacyl_synth_N"/>
</dbReference>
<keyword evidence="4" id="KW-0808">Transferase</keyword>
<dbReference type="Pfam" id="PF00698">
    <property type="entry name" value="Acyl_transf_1"/>
    <property type="match status" value="1"/>
</dbReference>
<evidence type="ECO:0000256" key="4">
    <source>
        <dbReference type="ARBA" id="ARBA00022679"/>
    </source>
</evidence>
<dbReference type="Pfam" id="PF22621">
    <property type="entry name" value="CurL-like_PKS_C"/>
    <property type="match status" value="1"/>
</dbReference>
<dbReference type="PANTHER" id="PTHR43775:SF51">
    <property type="entry name" value="INACTIVE PHENOLPHTHIOCEROL SYNTHESIS POLYKETIDE SYNTHASE TYPE I PKS1-RELATED"/>
    <property type="match status" value="1"/>
</dbReference>
<dbReference type="CDD" id="cd08955">
    <property type="entry name" value="KR_2_FAS_SDR_x"/>
    <property type="match status" value="1"/>
</dbReference>
<evidence type="ECO:0000256" key="1">
    <source>
        <dbReference type="ARBA" id="ARBA00004792"/>
    </source>
</evidence>
<dbReference type="Gene3D" id="3.30.70.3290">
    <property type="match status" value="1"/>
</dbReference>
<dbReference type="PROSITE" id="PS52019">
    <property type="entry name" value="PKS_MFAS_DH"/>
    <property type="match status" value="1"/>
</dbReference>
<dbReference type="eggNOG" id="COG0300">
    <property type="taxonomic scope" value="Bacteria"/>
</dbReference>
<dbReference type="InterPro" id="IPR001227">
    <property type="entry name" value="Ac_transferase_dom_sf"/>
</dbReference>
<feature type="active site" description="Proton donor; for dehydratase activity" evidence="8">
    <location>
        <position position="1128"/>
    </location>
</feature>
<keyword evidence="7" id="KW-0012">Acyltransferase</keyword>
<comment type="pathway">
    <text evidence="1">Antibiotic biosynthesis.</text>
</comment>
<feature type="domain" description="PKS/mFAS DH" evidence="12">
    <location>
        <begin position="922"/>
        <end position="1207"/>
    </location>
</feature>
<evidence type="ECO:0000256" key="5">
    <source>
        <dbReference type="ARBA" id="ARBA00023194"/>
    </source>
</evidence>
<dbReference type="Pfam" id="PF02801">
    <property type="entry name" value="Ketoacyl-synt_C"/>
    <property type="match status" value="1"/>
</dbReference>
<dbReference type="InterPro" id="IPR016039">
    <property type="entry name" value="Thiolase-like"/>
</dbReference>
<dbReference type="PROSITE" id="PS50075">
    <property type="entry name" value="CARRIER"/>
    <property type="match status" value="1"/>
</dbReference>
<dbReference type="SMART" id="SM00826">
    <property type="entry name" value="PKS_DH"/>
    <property type="match status" value="1"/>
</dbReference>
<dbReference type="GO" id="GO:0004315">
    <property type="term" value="F:3-oxoacyl-[acyl-carrier-protein] synthase activity"/>
    <property type="evidence" value="ECO:0007669"/>
    <property type="project" value="InterPro"/>
</dbReference>
<protein>
    <submittedName>
        <fullName evidence="13">Modular polyketide synthase</fullName>
    </submittedName>
</protein>
<dbReference type="InterPro" id="IPR049900">
    <property type="entry name" value="PKS_mFAS_DH"/>
</dbReference>
<reference evidence="13 14" key="1">
    <citation type="journal article" date="2010" name="J. Bacteriol.">
        <title>Genome sequence of the milbemycin-producing bacterium Streptomyces bingchenggensis.</title>
        <authorList>
            <person name="Wang X.J."/>
            <person name="Yan Y.J."/>
            <person name="Zhang B."/>
            <person name="An J."/>
            <person name="Wang J.J."/>
            <person name="Tian J."/>
            <person name="Jiang L."/>
            <person name="Chen Y.H."/>
            <person name="Huang S.X."/>
            <person name="Yin M."/>
            <person name="Zhang J."/>
            <person name="Gao A.L."/>
            <person name="Liu C.X."/>
            <person name="Zhu Z.X."/>
            <person name="Xiang W.S."/>
        </authorList>
    </citation>
    <scope>NUCLEOTIDE SEQUENCE [LARGE SCALE GENOMIC DNA]</scope>
    <source>
        <strain evidence="13 14">BCW-1</strain>
    </source>
</reference>
<dbReference type="InterPro" id="IPR016036">
    <property type="entry name" value="Malonyl_transacylase_ACP-bd"/>
</dbReference>
<dbReference type="SMART" id="SM00825">
    <property type="entry name" value="PKS_KS"/>
    <property type="match status" value="1"/>
</dbReference>
<dbReference type="SUPFAM" id="SSF52151">
    <property type="entry name" value="FabD/lysophospholipase-like"/>
    <property type="match status" value="1"/>
</dbReference>
<dbReference type="InterPro" id="IPR050091">
    <property type="entry name" value="PKS_NRPS_Biosynth_Enz"/>
</dbReference>
<dbReference type="EMBL" id="CP002047">
    <property type="protein sequence ID" value="ADI03643.1"/>
    <property type="molecule type" value="Genomic_DNA"/>
</dbReference>
<dbReference type="InterPro" id="IPR049551">
    <property type="entry name" value="PKS_DH_C"/>
</dbReference>
<dbReference type="STRING" id="749414.SBI_00522"/>
<dbReference type="Gene3D" id="3.40.50.720">
    <property type="entry name" value="NAD(P)-binding Rossmann-like Domain"/>
    <property type="match status" value="1"/>
</dbReference>
<feature type="region of interest" description="Disordered" evidence="9">
    <location>
        <begin position="451"/>
        <end position="477"/>
    </location>
</feature>
<dbReference type="InterPro" id="IPR013968">
    <property type="entry name" value="PKS_KR"/>
</dbReference>
<evidence type="ECO:0000256" key="6">
    <source>
        <dbReference type="ARBA" id="ARBA00023268"/>
    </source>
</evidence>
<accession>D7C0F2</accession>
<feature type="compositionally biased region" description="Low complexity" evidence="9">
    <location>
        <begin position="451"/>
        <end position="465"/>
    </location>
</feature>
<dbReference type="SUPFAM" id="SSF51735">
    <property type="entry name" value="NAD(P)-binding Rossmann-fold domains"/>
    <property type="match status" value="2"/>
</dbReference>
<evidence type="ECO:0000256" key="3">
    <source>
        <dbReference type="ARBA" id="ARBA00022553"/>
    </source>
</evidence>
<dbReference type="InterPro" id="IPR036736">
    <property type="entry name" value="ACP-like_sf"/>
</dbReference>
<dbReference type="GO" id="GO:0071770">
    <property type="term" value="P:DIM/DIP cell wall layer assembly"/>
    <property type="evidence" value="ECO:0007669"/>
    <property type="project" value="TreeGrafter"/>
</dbReference>
<dbReference type="SUPFAM" id="SSF53901">
    <property type="entry name" value="Thiolase-like"/>
    <property type="match status" value="1"/>
</dbReference>
<dbReference type="Gene3D" id="3.10.129.110">
    <property type="entry name" value="Polyketide synthase dehydratase"/>
    <property type="match status" value="1"/>
</dbReference>
<dbReference type="GO" id="GO:0006633">
    <property type="term" value="P:fatty acid biosynthetic process"/>
    <property type="evidence" value="ECO:0007669"/>
    <property type="project" value="InterPro"/>
</dbReference>
<dbReference type="Pfam" id="PF00550">
    <property type="entry name" value="PP-binding"/>
    <property type="match status" value="1"/>
</dbReference>
<feature type="region of interest" description="Disordered" evidence="9">
    <location>
        <begin position="1781"/>
        <end position="1800"/>
    </location>
</feature>
<evidence type="ECO:0000259" key="11">
    <source>
        <dbReference type="PROSITE" id="PS52004"/>
    </source>
</evidence>
<evidence type="ECO:0000313" key="14">
    <source>
        <dbReference type="Proteomes" id="UP000000377"/>
    </source>
</evidence>
<keyword evidence="3" id="KW-0597">Phosphoprotein</keyword>
<proteinExistence type="predicted"/>
<dbReference type="FunFam" id="3.40.47.10:FF:000019">
    <property type="entry name" value="Polyketide synthase type I"/>
    <property type="match status" value="1"/>
</dbReference>
<evidence type="ECO:0000256" key="9">
    <source>
        <dbReference type="SAM" id="MobiDB-lite"/>
    </source>
</evidence>
<dbReference type="InterPro" id="IPR036291">
    <property type="entry name" value="NAD(P)-bd_dom_sf"/>
</dbReference>
<dbReference type="Pfam" id="PF08659">
    <property type="entry name" value="KR"/>
    <property type="match status" value="1"/>
</dbReference>
<dbReference type="InterPro" id="IPR018201">
    <property type="entry name" value="Ketoacyl_synth_AS"/>
</dbReference>
<feature type="domain" description="Ketosynthase family 3 (KS3)" evidence="11">
    <location>
        <begin position="26"/>
        <end position="450"/>
    </location>
</feature>
<dbReference type="InterPro" id="IPR049552">
    <property type="entry name" value="PKS_DH_N"/>
</dbReference>
<keyword evidence="5" id="KW-0045">Antibiotic biosynthesis</keyword>
<name>D7C0F2_STRBB</name>
<feature type="region of interest" description="N-terminal hotdog fold" evidence="8">
    <location>
        <begin position="922"/>
        <end position="1048"/>
    </location>
</feature>
<dbReference type="SMART" id="SM00827">
    <property type="entry name" value="PKS_AT"/>
    <property type="match status" value="1"/>
</dbReference>